<feature type="transmembrane region" description="Helical" evidence="1">
    <location>
        <begin position="100"/>
        <end position="117"/>
    </location>
</feature>
<dbReference type="SUPFAM" id="SSF55073">
    <property type="entry name" value="Nucleotide cyclase"/>
    <property type="match status" value="1"/>
</dbReference>
<evidence type="ECO:0000313" key="3">
    <source>
        <dbReference type="EMBL" id="SEF69693.1"/>
    </source>
</evidence>
<keyword evidence="4" id="KW-1185">Reference proteome</keyword>
<organism evidence="3 4">
    <name type="scientific">Lachnospira multipara</name>
    <dbReference type="NCBI Taxonomy" id="28051"/>
    <lineage>
        <taxon>Bacteria</taxon>
        <taxon>Bacillati</taxon>
        <taxon>Bacillota</taxon>
        <taxon>Clostridia</taxon>
        <taxon>Lachnospirales</taxon>
        <taxon>Lachnospiraceae</taxon>
        <taxon>Lachnospira</taxon>
    </lineage>
</organism>
<dbReference type="InterPro" id="IPR000160">
    <property type="entry name" value="GGDEF_dom"/>
</dbReference>
<dbReference type="CDD" id="cd01949">
    <property type="entry name" value="GGDEF"/>
    <property type="match status" value="1"/>
</dbReference>
<sequence length="363" mass="41711">MEFGTPNAYEIKTFKKDLILYKKTTILLLSFHVYFLVLALLTGFNYIVIINVFSILFYLIAFPLLKGSKKKIIIYSHLVIFEIMLHIFFCTLILGWESGYKYWLFSLLCSYLFPYITPDRTKKDSVKDAIKRTIVMFIEFVVLYIITHYFEFPFTNELSKTGKTVLSIGNAFAAFGAIALFTVAYTRQMEYKYSVLHNVADSDQLTGLGNRYYMNDLLVKLERNNAENTSYSVAMLDIDFFKNVNDSYGHDKGDMVLKGIASILIKNSSDNIKAGRWGGEEFLLIADGEVEFSEFILILEKIRHEVLNTVFAFTDEKPPKPIKCTISVGVAKYEENLSIPEVIKLADTNLYKAKENGRNQIIY</sequence>
<keyword evidence="1" id="KW-0812">Transmembrane</keyword>
<dbReference type="RefSeq" id="WP_103952646.1">
    <property type="nucleotide sequence ID" value="NZ_FNUL01000006.1"/>
</dbReference>
<dbReference type="Proteomes" id="UP000236726">
    <property type="component" value="Unassembled WGS sequence"/>
</dbReference>
<dbReference type="Pfam" id="PF00990">
    <property type="entry name" value="GGDEF"/>
    <property type="match status" value="1"/>
</dbReference>
<dbReference type="NCBIfam" id="TIGR00254">
    <property type="entry name" value="GGDEF"/>
    <property type="match status" value="1"/>
</dbReference>
<keyword evidence="1" id="KW-0472">Membrane</keyword>
<dbReference type="PANTHER" id="PTHR45138:SF9">
    <property type="entry name" value="DIGUANYLATE CYCLASE DGCM-RELATED"/>
    <property type="match status" value="1"/>
</dbReference>
<accession>A0A1H5U3Q9</accession>
<dbReference type="InterPro" id="IPR043128">
    <property type="entry name" value="Rev_trsase/Diguanyl_cyclase"/>
</dbReference>
<dbReference type="EMBL" id="FNUL01000006">
    <property type="protein sequence ID" value="SEF69693.1"/>
    <property type="molecule type" value="Genomic_DNA"/>
</dbReference>
<evidence type="ECO:0000256" key="1">
    <source>
        <dbReference type="SAM" id="Phobius"/>
    </source>
</evidence>
<dbReference type="PANTHER" id="PTHR45138">
    <property type="entry name" value="REGULATORY COMPONENTS OF SENSORY TRANSDUCTION SYSTEM"/>
    <property type="match status" value="1"/>
</dbReference>
<feature type="transmembrane region" description="Helical" evidence="1">
    <location>
        <begin position="129"/>
        <end position="150"/>
    </location>
</feature>
<protein>
    <submittedName>
        <fullName evidence="3">Diguanylate cyclase (GGDEF) domain-containing protein</fullName>
    </submittedName>
</protein>
<feature type="domain" description="GGDEF" evidence="2">
    <location>
        <begin position="229"/>
        <end position="363"/>
    </location>
</feature>
<dbReference type="Gene3D" id="3.30.70.270">
    <property type="match status" value="1"/>
</dbReference>
<evidence type="ECO:0000259" key="2">
    <source>
        <dbReference type="PROSITE" id="PS50887"/>
    </source>
</evidence>
<dbReference type="PROSITE" id="PS50887">
    <property type="entry name" value="GGDEF"/>
    <property type="match status" value="1"/>
</dbReference>
<feature type="transmembrane region" description="Helical" evidence="1">
    <location>
        <begin position="20"/>
        <end position="40"/>
    </location>
</feature>
<feature type="transmembrane region" description="Helical" evidence="1">
    <location>
        <begin position="46"/>
        <end position="65"/>
    </location>
</feature>
<feature type="transmembrane region" description="Helical" evidence="1">
    <location>
        <begin position="165"/>
        <end position="185"/>
    </location>
</feature>
<keyword evidence="1" id="KW-1133">Transmembrane helix</keyword>
<proteinExistence type="predicted"/>
<dbReference type="InterPro" id="IPR050469">
    <property type="entry name" value="Diguanylate_Cyclase"/>
</dbReference>
<evidence type="ECO:0000313" key="4">
    <source>
        <dbReference type="Proteomes" id="UP000236726"/>
    </source>
</evidence>
<reference evidence="3 4" key="1">
    <citation type="submission" date="2016-10" db="EMBL/GenBank/DDBJ databases">
        <authorList>
            <person name="de Groot N.N."/>
        </authorList>
    </citation>
    <scope>NUCLEOTIDE SEQUENCE [LARGE SCALE GENOMIC DNA]</scope>
    <source>
        <strain evidence="3 4">D15d</strain>
    </source>
</reference>
<dbReference type="AlphaFoldDB" id="A0A1H5U3Q9"/>
<feature type="transmembrane region" description="Helical" evidence="1">
    <location>
        <begin position="72"/>
        <end position="94"/>
    </location>
</feature>
<dbReference type="GO" id="GO:0052621">
    <property type="term" value="F:diguanylate cyclase activity"/>
    <property type="evidence" value="ECO:0007669"/>
    <property type="project" value="TreeGrafter"/>
</dbReference>
<gene>
    <name evidence="3" type="ORF">SAMN05216537_10662</name>
</gene>
<dbReference type="FunFam" id="3.30.70.270:FF:000001">
    <property type="entry name" value="Diguanylate cyclase domain protein"/>
    <property type="match status" value="1"/>
</dbReference>
<dbReference type="SMART" id="SM00267">
    <property type="entry name" value="GGDEF"/>
    <property type="match status" value="1"/>
</dbReference>
<name>A0A1H5U3Q9_9FIRM</name>
<dbReference type="InterPro" id="IPR029787">
    <property type="entry name" value="Nucleotide_cyclase"/>
</dbReference>